<dbReference type="Pfam" id="PF24306">
    <property type="entry name" value="THSD1_N"/>
    <property type="match status" value="1"/>
</dbReference>
<feature type="region of interest" description="Disordered" evidence="1">
    <location>
        <begin position="629"/>
        <end position="685"/>
    </location>
</feature>
<feature type="domain" description="THSD1 N-terminal" evidence="3">
    <location>
        <begin position="24"/>
        <end position="106"/>
    </location>
</feature>
<dbReference type="Gene3D" id="2.20.100.10">
    <property type="entry name" value="Thrombospondin type-1 (TSP1) repeat"/>
    <property type="match status" value="1"/>
</dbReference>
<name>A0AA47M766_MERPO</name>
<feature type="region of interest" description="Disordered" evidence="1">
    <location>
        <begin position="832"/>
        <end position="860"/>
    </location>
</feature>
<evidence type="ECO:0000259" key="5">
    <source>
        <dbReference type="Pfam" id="PF24311"/>
    </source>
</evidence>
<dbReference type="PANTHER" id="PTHR16311:SF3">
    <property type="entry name" value="THROMBOSPONDIN TYPE-1 DOMAIN-CONTAINING PROTEIN 1"/>
    <property type="match status" value="1"/>
</dbReference>
<evidence type="ECO:0000259" key="4">
    <source>
        <dbReference type="Pfam" id="PF24310"/>
    </source>
</evidence>
<feature type="domain" description="THSD1 second Ig-like" evidence="4">
    <location>
        <begin position="135"/>
        <end position="242"/>
    </location>
</feature>
<dbReference type="PROSITE" id="PS50092">
    <property type="entry name" value="TSP1"/>
    <property type="match status" value="1"/>
</dbReference>
<dbReference type="Pfam" id="PF24310">
    <property type="entry name" value="THSD1_D2"/>
    <property type="match status" value="1"/>
</dbReference>
<feature type="domain" description="THSD1 third Ig-like" evidence="5">
    <location>
        <begin position="250"/>
        <end position="392"/>
    </location>
</feature>
<protein>
    <submittedName>
        <fullName evidence="6">Thrombospondin type-1 domain-containing protein 1</fullName>
    </submittedName>
</protein>
<dbReference type="InterPro" id="IPR036383">
    <property type="entry name" value="TSP1_rpt_sf"/>
</dbReference>
<feature type="compositionally biased region" description="Polar residues" evidence="1">
    <location>
        <begin position="917"/>
        <end position="926"/>
    </location>
</feature>
<evidence type="ECO:0000256" key="2">
    <source>
        <dbReference type="SAM" id="SignalP"/>
    </source>
</evidence>
<dbReference type="InterPro" id="IPR056218">
    <property type="entry name" value="THSD1_D2"/>
</dbReference>
<evidence type="ECO:0000259" key="3">
    <source>
        <dbReference type="Pfam" id="PF24306"/>
    </source>
</evidence>
<evidence type="ECO:0000256" key="1">
    <source>
        <dbReference type="SAM" id="MobiDB-lite"/>
    </source>
</evidence>
<dbReference type="InterPro" id="IPR056219">
    <property type="entry name" value="THSD1_D3"/>
</dbReference>
<dbReference type="AlphaFoldDB" id="A0AA47M766"/>
<dbReference type="PANTHER" id="PTHR16311">
    <property type="entry name" value="THROMBOSPONDIN TYPE I DOMAIN-CONTAINING 1"/>
    <property type="match status" value="1"/>
</dbReference>
<proteinExistence type="predicted"/>
<feature type="compositionally biased region" description="Pro residues" evidence="1">
    <location>
        <begin position="638"/>
        <end position="653"/>
    </location>
</feature>
<comment type="caution">
    <text evidence="6">The sequence shown here is derived from an EMBL/GenBank/DDBJ whole genome shotgun (WGS) entry which is preliminary data.</text>
</comment>
<feature type="chain" id="PRO_5041471295" evidence="2">
    <location>
        <begin position="23"/>
        <end position="960"/>
    </location>
</feature>
<dbReference type="Pfam" id="PF00090">
    <property type="entry name" value="TSP_1"/>
    <property type="match status" value="1"/>
</dbReference>
<evidence type="ECO:0000313" key="6">
    <source>
        <dbReference type="EMBL" id="KAK0134850.1"/>
    </source>
</evidence>
<dbReference type="Proteomes" id="UP001174136">
    <property type="component" value="Unassembled WGS sequence"/>
</dbReference>
<feature type="signal peptide" evidence="2">
    <location>
        <begin position="1"/>
        <end position="22"/>
    </location>
</feature>
<gene>
    <name evidence="6" type="primary">THSD1</name>
    <name evidence="6" type="ORF">N1851_029429</name>
</gene>
<dbReference type="SMART" id="SM00209">
    <property type="entry name" value="TSP1"/>
    <property type="match status" value="1"/>
</dbReference>
<dbReference type="SUPFAM" id="SSF82895">
    <property type="entry name" value="TSP-1 type 1 repeat"/>
    <property type="match status" value="1"/>
</dbReference>
<feature type="region of interest" description="Disordered" evidence="1">
    <location>
        <begin position="310"/>
        <end position="333"/>
    </location>
</feature>
<reference evidence="6" key="1">
    <citation type="journal article" date="2023" name="Front. Mar. Sci.">
        <title>A new Merluccius polli reference genome to investigate the effects of global change in West African waters.</title>
        <authorList>
            <person name="Mateo J.L."/>
            <person name="Blanco-Fernandez C."/>
            <person name="Garcia-Vazquez E."/>
            <person name="Machado-Schiaffino G."/>
        </authorList>
    </citation>
    <scope>NUCLEOTIDE SEQUENCE</scope>
    <source>
        <strain evidence="6">C29</strain>
        <tissue evidence="6">Fin</tissue>
    </source>
</reference>
<dbReference type="Pfam" id="PF24311">
    <property type="entry name" value="THSD1_D3"/>
    <property type="match status" value="1"/>
</dbReference>
<feature type="compositionally biased region" description="Low complexity" evidence="1">
    <location>
        <begin position="310"/>
        <end position="322"/>
    </location>
</feature>
<dbReference type="EMBL" id="JAOPHQ010005569">
    <property type="protein sequence ID" value="KAK0134850.1"/>
    <property type="molecule type" value="Genomic_DNA"/>
</dbReference>
<feature type="compositionally biased region" description="Gly residues" evidence="1">
    <location>
        <begin position="839"/>
        <end position="852"/>
    </location>
</feature>
<dbReference type="InterPro" id="IPR056217">
    <property type="entry name" value="THSD1_N"/>
</dbReference>
<feature type="region of interest" description="Disordered" evidence="1">
    <location>
        <begin position="905"/>
        <end position="960"/>
    </location>
</feature>
<keyword evidence="7" id="KW-1185">Reference proteome</keyword>
<evidence type="ECO:0000313" key="7">
    <source>
        <dbReference type="Proteomes" id="UP001174136"/>
    </source>
</evidence>
<organism evidence="6 7">
    <name type="scientific">Merluccius polli</name>
    <name type="common">Benguela hake</name>
    <name type="synonym">Merluccius cadenati</name>
    <dbReference type="NCBI Taxonomy" id="89951"/>
    <lineage>
        <taxon>Eukaryota</taxon>
        <taxon>Metazoa</taxon>
        <taxon>Chordata</taxon>
        <taxon>Craniata</taxon>
        <taxon>Vertebrata</taxon>
        <taxon>Euteleostomi</taxon>
        <taxon>Actinopterygii</taxon>
        <taxon>Neopterygii</taxon>
        <taxon>Teleostei</taxon>
        <taxon>Neoteleostei</taxon>
        <taxon>Acanthomorphata</taxon>
        <taxon>Zeiogadaria</taxon>
        <taxon>Gadariae</taxon>
        <taxon>Gadiformes</taxon>
        <taxon>Gadoidei</taxon>
        <taxon>Merlucciidae</taxon>
        <taxon>Merluccius</taxon>
    </lineage>
</organism>
<accession>A0AA47M766</accession>
<dbReference type="InterPro" id="IPR038877">
    <property type="entry name" value="THSD1"/>
</dbReference>
<dbReference type="GO" id="GO:0071944">
    <property type="term" value="C:cell periphery"/>
    <property type="evidence" value="ECO:0007669"/>
    <property type="project" value="TreeGrafter"/>
</dbReference>
<sequence length="960" mass="101723">MAQRPAPPLLPLLLALLGPAMAGLSIWPSLHIALSNASVFVDFSTPCNSSSAACDTTLALVDTDTNSTLLVRSLPGDRSDGRVEFNCSCFPYAGIFRFLLRQTSTTIAGAGASPPHGSGSRASWWWSSELHVQWPIFHIGIERLGNRSGSFQVGISTNEHFQGCSEGDRGAALSLEVSYMEYNQIGRNSIDKVRARTHHPIRALRSQTVELPCAFPFTEKDFVRLALRSPHTSQEVKSSDPLYLSRIFAYKLQVDDAGAYRTGCDGTMTVRLLAPPCAAVNGKVQLYRDAAAVAAAPAAAWGGGGGSGSAAVAGSSGSGPPAGTSPLGFGQQDEPAAPPPALLAFNWLTHGENQTEFNCSVFHPGKNKYCFRFVFNYSRLPSPAQTCLVVHRSIETWGPWAPWSLCSVSCGEGVRERIRPCLSRPGVAGVQCPGMGKERSPCSLEDCMVTSVPSPSPPAVPTGAAALGGNLMVVAGISLCLAVILVTLLFTAWRKLCRAPPCSSVRQGSMHSAGGRKLSDEASIFGNSLQRPSLTEGVQGQPMGMGLAGQRRMPLLGSQSLSLPLVLPLSPDPDRLSPSGQKLLPPVFGYRLAQQQLKEMKKQGLTEATQVYHVSSSPVDSALGAAATPAATLTPNPTGLPLPPPPLPPPAPHPDTVTSDRPSPRAELHLGLPLPGYGGGGGISRRQERTADWVEMVERSGLGRGGRGARAGNSSYPMNPNFRRTCSFTEPKPQPPAASAGARAFRERSMTQVASRTLPEGSCRASRGVHEGQPYPAFPSYPIPELGPADWGPSSPKRTWLETGALSLGLSSQHAGTDRHHKALLNGTVQRDRLESPGSGSGSCVGGGGPPRLGGPRNVALCPPWSPNQLALDRAERAEQCWSRRGPSPIQRNILARRLKEAQACSAAPGGPGGRQRSATFSASTAEQRRNRCHSLPMAGSPYRLSDAEQRMMDLDLPST</sequence>
<keyword evidence="2" id="KW-0732">Signal</keyword>
<dbReference type="InterPro" id="IPR000884">
    <property type="entry name" value="TSP1_rpt"/>
</dbReference>